<dbReference type="Proteomes" id="UP000324974">
    <property type="component" value="Chromosome"/>
</dbReference>
<evidence type="ECO:0000313" key="2">
    <source>
        <dbReference type="Proteomes" id="UP000324974"/>
    </source>
</evidence>
<keyword evidence="2" id="KW-1185">Reference proteome</keyword>
<dbReference type="NCBIfam" id="TIGR02996">
    <property type="entry name" value="rpt_mate_G_obs"/>
    <property type="match status" value="1"/>
</dbReference>
<name>A0A5C1ANF2_9BACT</name>
<proteinExistence type="predicted"/>
<dbReference type="RefSeq" id="WP_218575196.1">
    <property type="nucleotide sequence ID" value="NZ_CP042425.1"/>
</dbReference>
<sequence>MLEEREAFLRAIFDAPDDDVPRLVYADWLEENGEEVAAKAIRLSISCFRAEDERTRVEYLHEFQRLKWENPEVVNHHDGLFRNVLERGRDYDFTSGQFTVAELLDEQAFRVSALAKPWLFGVWRAAVMAPTERIVDSRPFDTLFHSIALRKVCELDLAGDEMPIVASTVTDDGGGLIGQPTYESRLIPTISLGGIEALAKHRLCKRLTGLNLTNNNLGNDAIRYLARSPYLDNLSRLEIAEGNNFRGRVWQLLIERFGEEVVS</sequence>
<organism evidence="1 2">
    <name type="scientific">Limnoglobus roseus</name>
    <dbReference type="NCBI Taxonomy" id="2598579"/>
    <lineage>
        <taxon>Bacteria</taxon>
        <taxon>Pseudomonadati</taxon>
        <taxon>Planctomycetota</taxon>
        <taxon>Planctomycetia</taxon>
        <taxon>Gemmatales</taxon>
        <taxon>Gemmataceae</taxon>
        <taxon>Limnoglobus</taxon>
    </lineage>
</organism>
<dbReference type="InterPro" id="IPR014338">
    <property type="entry name" value="CHP02996_rpt-companion-dom"/>
</dbReference>
<accession>A0A5C1ANF2</accession>
<dbReference type="Gene3D" id="3.80.10.10">
    <property type="entry name" value="Ribonuclease Inhibitor"/>
    <property type="match status" value="1"/>
</dbReference>
<dbReference type="KEGG" id="lrs:PX52LOC_06601"/>
<evidence type="ECO:0000313" key="1">
    <source>
        <dbReference type="EMBL" id="QEL19526.1"/>
    </source>
</evidence>
<dbReference type="InterPro" id="IPR032675">
    <property type="entry name" value="LRR_dom_sf"/>
</dbReference>
<dbReference type="AlphaFoldDB" id="A0A5C1ANF2"/>
<dbReference type="EMBL" id="CP042425">
    <property type="protein sequence ID" value="QEL19526.1"/>
    <property type="molecule type" value="Genomic_DNA"/>
</dbReference>
<reference evidence="2" key="1">
    <citation type="submission" date="2019-08" db="EMBL/GenBank/DDBJ databases">
        <title>Limnoglobus roseus gen. nov., sp. nov., a novel freshwater planctomycete with a giant genome from the family Gemmataceae.</title>
        <authorList>
            <person name="Kulichevskaya I.S."/>
            <person name="Naumoff D.G."/>
            <person name="Miroshnikov K."/>
            <person name="Ivanova A."/>
            <person name="Philippov D.A."/>
            <person name="Hakobyan A."/>
            <person name="Rijpstra I.C."/>
            <person name="Sinninghe Damste J.S."/>
            <person name="Liesack W."/>
            <person name="Dedysh S.N."/>
        </authorList>
    </citation>
    <scope>NUCLEOTIDE SEQUENCE [LARGE SCALE GENOMIC DNA]</scope>
    <source>
        <strain evidence="2">PX52</strain>
    </source>
</reference>
<gene>
    <name evidence="1" type="ORF">PX52LOC_06601</name>
</gene>
<protein>
    <submittedName>
        <fullName evidence="1">TIGR02996 domain-containing protein</fullName>
    </submittedName>
</protein>